<dbReference type="InterPro" id="IPR015947">
    <property type="entry name" value="PUA-like_sf"/>
</dbReference>
<evidence type="ECO:0000256" key="1">
    <source>
        <dbReference type="SAM" id="MobiDB-lite"/>
    </source>
</evidence>
<dbReference type="InterPro" id="IPR007374">
    <property type="entry name" value="ASCH_domain"/>
</dbReference>
<evidence type="ECO:0000313" key="3">
    <source>
        <dbReference type="EMBL" id="KAK6635043.1"/>
    </source>
</evidence>
<dbReference type="InterPro" id="IPR056994">
    <property type="entry name" value="TRI4_N"/>
</dbReference>
<dbReference type="Gene3D" id="2.30.130.30">
    <property type="entry name" value="Hypothetical protein"/>
    <property type="match status" value="1"/>
</dbReference>
<dbReference type="Pfam" id="PF06221">
    <property type="entry name" value="zf-C2HC5"/>
    <property type="match status" value="1"/>
</dbReference>
<dbReference type="PANTHER" id="PTHR12963:SF4">
    <property type="entry name" value="ACTIVATING SIGNAL COINTEGRATOR 1"/>
    <property type="match status" value="1"/>
</dbReference>
<dbReference type="EMBL" id="JAWJWF010000003">
    <property type="protein sequence ID" value="KAK6635043.1"/>
    <property type="molecule type" value="Genomic_DNA"/>
</dbReference>
<keyword evidence="4" id="KW-1185">Reference proteome</keyword>
<reference evidence="3 4" key="1">
    <citation type="submission" date="2023-09" db="EMBL/GenBank/DDBJ databases">
        <title>Genomes of two closely related lineages of the louse Polyplax serrata with different host specificities.</title>
        <authorList>
            <person name="Martinu J."/>
            <person name="Tarabai H."/>
            <person name="Stefka J."/>
            <person name="Hypsa V."/>
        </authorList>
    </citation>
    <scope>NUCLEOTIDE SEQUENCE [LARGE SCALE GENOMIC DNA]</scope>
    <source>
        <strain evidence="3">98ZLc_SE</strain>
    </source>
</reference>
<protein>
    <recommendedName>
        <fullName evidence="2">ASCH domain-containing protein</fullName>
    </recommendedName>
</protein>
<dbReference type="Pfam" id="PF23135">
    <property type="entry name" value="TRI4_N"/>
    <property type="match status" value="1"/>
</dbReference>
<dbReference type="InterPro" id="IPR009349">
    <property type="entry name" value="TRIP4/RQT4_C2HC5_Znf"/>
</dbReference>
<dbReference type="SUPFAM" id="SSF88697">
    <property type="entry name" value="PUA domain-like"/>
    <property type="match status" value="1"/>
</dbReference>
<feature type="region of interest" description="Disordered" evidence="1">
    <location>
        <begin position="69"/>
        <end position="109"/>
    </location>
</feature>
<dbReference type="Pfam" id="PF04266">
    <property type="entry name" value="ASCH"/>
    <property type="match status" value="1"/>
</dbReference>
<name>A0ABR1B507_POLSC</name>
<accession>A0ABR1B507</accession>
<dbReference type="Proteomes" id="UP001359485">
    <property type="component" value="Unassembled WGS sequence"/>
</dbReference>
<evidence type="ECO:0000313" key="4">
    <source>
        <dbReference type="Proteomes" id="UP001359485"/>
    </source>
</evidence>
<sequence>MDVSAWLNENLSDILSFPVPPCMTEYIATIENERDLEDYLKTLLDVNNPKHRSFIDKYKSIRHIGEGRSDNESDKYKGAIKKKKKGNEGKMDVKTNENDDPDGAKLGAKPKKKNKYVNLYSEEGEKKDVILLKGRHWCECQASKHKLVNNCLKCGRIVCTQEGSGPCLYCGTLVCNTDEQFILNSNTRQSEKLYENLMKKGNPNQLEQALAQRNRLLEFDKTTAQRSKVIDDESDYFSSTSSWLTKDERDRLQKKEEEAHAKKHVPRSERKYGFNLLEQKVIEEAVDSEVDESFYREALNKIEETMAESYAHPDFPAIIQPLYVYNKESGDHAGLEEKVENKKNLDYKVQDKELLLISDNGACLSMHQPWASLLVSGIKKHEGRTWYSSHRGRLWIAAASKIPTAETIKECEDFYRAISDKQLNFPTSYPTSCLLGCVSVIDCLPQEEYRVRYPDGESESPFVFVCDEPNELDIRFPMSGSHKIYKLDSRIHQAARKALLRVTKNAKC</sequence>
<dbReference type="InterPro" id="IPR056993">
    <property type="entry name" value="TRIP4_3rd_dom"/>
</dbReference>
<organism evidence="3 4">
    <name type="scientific">Polyplax serrata</name>
    <name type="common">Common mouse louse</name>
    <dbReference type="NCBI Taxonomy" id="468196"/>
    <lineage>
        <taxon>Eukaryota</taxon>
        <taxon>Metazoa</taxon>
        <taxon>Ecdysozoa</taxon>
        <taxon>Arthropoda</taxon>
        <taxon>Hexapoda</taxon>
        <taxon>Insecta</taxon>
        <taxon>Pterygota</taxon>
        <taxon>Neoptera</taxon>
        <taxon>Paraneoptera</taxon>
        <taxon>Psocodea</taxon>
        <taxon>Troctomorpha</taxon>
        <taxon>Phthiraptera</taxon>
        <taxon>Anoplura</taxon>
        <taxon>Polyplacidae</taxon>
        <taxon>Polyplax</taxon>
    </lineage>
</organism>
<feature type="domain" description="ASCH" evidence="2">
    <location>
        <begin position="364"/>
        <end position="473"/>
    </location>
</feature>
<dbReference type="PANTHER" id="PTHR12963">
    <property type="entry name" value="THYROID RECEPTOR INTERACTING PROTEIN RELATED"/>
    <property type="match status" value="1"/>
</dbReference>
<feature type="compositionally biased region" description="Basic and acidic residues" evidence="1">
    <location>
        <begin position="86"/>
        <end position="97"/>
    </location>
</feature>
<dbReference type="Pfam" id="PF23134">
    <property type="entry name" value="TRIP4_3rd"/>
    <property type="match status" value="1"/>
</dbReference>
<dbReference type="SMART" id="SM01022">
    <property type="entry name" value="ASCH"/>
    <property type="match status" value="1"/>
</dbReference>
<dbReference type="CDD" id="cd06554">
    <property type="entry name" value="ASCH_ASC-1_like"/>
    <property type="match status" value="1"/>
</dbReference>
<comment type="caution">
    <text evidence="3">The sequence shown here is derived from an EMBL/GenBank/DDBJ whole genome shotgun (WGS) entry which is preliminary data.</text>
</comment>
<dbReference type="InterPro" id="IPR039128">
    <property type="entry name" value="TRIP4-like"/>
</dbReference>
<proteinExistence type="predicted"/>
<evidence type="ECO:0000259" key="2">
    <source>
        <dbReference type="SMART" id="SM01022"/>
    </source>
</evidence>
<gene>
    <name evidence="3" type="ORF">RUM44_000292</name>
</gene>